<proteinExistence type="inferred from homology"/>
<dbReference type="PROSITE" id="PS51318">
    <property type="entry name" value="TAT"/>
    <property type="match status" value="1"/>
</dbReference>
<comment type="similarity">
    <text evidence="1">Belongs to the metallo-beta-lactamase superfamily.</text>
</comment>
<dbReference type="Pfam" id="PF00753">
    <property type="entry name" value="Lactamase_B"/>
    <property type="match status" value="1"/>
</dbReference>
<evidence type="ECO:0000313" key="7">
    <source>
        <dbReference type="Proteomes" id="UP000253420"/>
    </source>
</evidence>
<dbReference type="InterPro" id="IPR001279">
    <property type="entry name" value="Metallo-B-lactamas"/>
</dbReference>
<dbReference type="InterPro" id="IPR006311">
    <property type="entry name" value="TAT_signal"/>
</dbReference>
<keyword evidence="2" id="KW-0479">Metal-binding</keyword>
<dbReference type="EMBL" id="QOZG01000001">
    <property type="protein sequence ID" value="RCS25821.1"/>
    <property type="molecule type" value="Genomic_DNA"/>
</dbReference>
<evidence type="ECO:0000256" key="1">
    <source>
        <dbReference type="ARBA" id="ARBA00007749"/>
    </source>
</evidence>
<dbReference type="SMART" id="SM00849">
    <property type="entry name" value="Lactamase_B"/>
    <property type="match status" value="1"/>
</dbReference>
<organism evidence="6 7">
    <name type="scientific">Phyllobacterium salinisoli</name>
    <dbReference type="NCBI Taxonomy" id="1899321"/>
    <lineage>
        <taxon>Bacteria</taxon>
        <taxon>Pseudomonadati</taxon>
        <taxon>Pseudomonadota</taxon>
        <taxon>Alphaproteobacteria</taxon>
        <taxon>Hyphomicrobiales</taxon>
        <taxon>Phyllobacteriaceae</taxon>
        <taxon>Phyllobacterium</taxon>
    </lineage>
</organism>
<dbReference type="OrthoDB" id="9773738at2"/>
<evidence type="ECO:0000256" key="3">
    <source>
        <dbReference type="ARBA" id="ARBA00022801"/>
    </source>
</evidence>
<evidence type="ECO:0000259" key="5">
    <source>
        <dbReference type="SMART" id="SM00849"/>
    </source>
</evidence>
<reference evidence="6 7" key="1">
    <citation type="submission" date="2018-07" db="EMBL/GenBank/DDBJ databases">
        <title>The draft genome of Phyllobacterium salinisoli.</title>
        <authorList>
            <person name="Liu L."/>
            <person name="Li L."/>
            <person name="Zhang X."/>
            <person name="Liang L."/>
        </authorList>
    </citation>
    <scope>NUCLEOTIDE SEQUENCE [LARGE SCALE GENOMIC DNA]</scope>
    <source>
        <strain evidence="6 7">LLAN61</strain>
    </source>
</reference>
<dbReference type="GO" id="GO:0016787">
    <property type="term" value="F:hydrolase activity"/>
    <property type="evidence" value="ECO:0007669"/>
    <property type="project" value="UniProtKB-KW"/>
</dbReference>
<feature type="domain" description="Metallo-beta-lactamase" evidence="5">
    <location>
        <begin position="99"/>
        <end position="300"/>
    </location>
</feature>
<dbReference type="AlphaFoldDB" id="A0A368K9A6"/>
<keyword evidence="4" id="KW-0862">Zinc</keyword>
<name>A0A368K9A6_9HYPH</name>
<evidence type="ECO:0000313" key="6">
    <source>
        <dbReference type="EMBL" id="RCS25821.1"/>
    </source>
</evidence>
<accession>A0A368K9A6</accession>
<gene>
    <name evidence="6" type="ORF">DUT91_03405</name>
</gene>
<dbReference type="Gene3D" id="3.60.15.10">
    <property type="entry name" value="Ribonuclease Z/Hydroxyacylglutathione hydrolase-like"/>
    <property type="match status" value="1"/>
</dbReference>
<dbReference type="PANTHER" id="PTHR42978:SF6">
    <property type="entry name" value="QUORUM-QUENCHING LACTONASE YTNP-RELATED"/>
    <property type="match status" value="1"/>
</dbReference>
<dbReference type="Proteomes" id="UP000253420">
    <property type="component" value="Unassembled WGS sequence"/>
</dbReference>
<dbReference type="PANTHER" id="PTHR42978">
    <property type="entry name" value="QUORUM-QUENCHING LACTONASE YTNP-RELATED-RELATED"/>
    <property type="match status" value="1"/>
</dbReference>
<keyword evidence="3 6" id="KW-0378">Hydrolase</keyword>
<protein>
    <submittedName>
        <fullName evidence="6">MBL fold metallo-hydrolase</fullName>
    </submittedName>
</protein>
<evidence type="ECO:0000256" key="2">
    <source>
        <dbReference type="ARBA" id="ARBA00022723"/>
    </source>
</evidence>
<keyword evidence="7" id="KW-1185">Reference proteome</keyword>
<sequence length="327" mass="35468">MPPATISRRTLFQASAVIAGGLASPQIMTRSAEAAVPFSDAMPQRFNRFKLGDFEVTTILDGLRSSDGPYPTFGADQSQDAMGELMRQNFLPETKFVNGFTPTLVNTGSELILFDTGFGEGGRANGQGQLAAAMQASGYSPDQVSIVVLTHLHGDHIGGLMEGGAPAFPNARYAAGQIEYDFWTSDDRKGTPAENNAKLVDAKVKPLVEKTSFINPGDLIVPGITSEAAFGHTPGHLIFRLESAGKQLVLTADTANHYVASLQRPDWNVAFDIDKTQAAETRKRVFDMIATDRLPFIGYHMPFPAVGYVEKLDVGYRFVPVTYQMEL</sequence>
<dbReference type="GO" id="GO:0046872">
    <property type="term" value="F:metal ion binding"/>
    <property type="evidence" value="ECO:0007669"/>
    <property type="project" value="UniProtKB-KW"/>
</dbReference>
<evidence type="ECO:0000256" key="4">
    <source>
        <dbReference type="ARBA" id="ARBA00022833"/>
    </source>
</evidence>
<comment type="caution">
    <text evidence="6">The sequence shown here is derived from an EMBL/GenBank/DDBJ whole genome shotgun (WGS) entry which is preliminary data.</text>
</comment>
<dbReference type="InterPro" id="IPR036866">
    <property type="entry name" value="RibonucZ/Hydroxyglut_hydro"/>
</dbReference>
<dbReference type="CDD" id="cd07720">
    <property type="entry name" value="OPHC2-like_MBL-fold"/>
    <property type="match status" value="1"/>
</dbReference>
<dbReference type="RefSeq" id="WP_114438912.1">
    <property type="nucleotide sequence ID" value="NZ_QOZG01000001.1"/>
</dbReference>
<dbReference type="SUPFAM" id="SSF56281">
    <property type="entry name" value="Metallo-hydrolase/oxidoreductase"/>
    <property type="match status" value="1"/>
</dbReference>
<dbReference type="InterPro" id="IPR051013">
    <property type="entry name" value="MBL_superfamily_lactonases"/>
</dbReference>